<evidence type="ECO:0000256" key="2">
    <source>
        <dbReference type="ARBA" id="ARBA00022692"/>
    </source>
</evidence>
<name>A0A0G9KDA9_9BACT</name>
<dbReference type="GO" id="GO:0046873">
    <property type="term" value="F:metal ion transmembrane transporter activity"/>
    <property type="evidence" value="ECO:0007669"/>
    <property type="project" value="InterPro"/>
</dbReference>
<evidence type="ECO:0000313" key="7">
    <source>
        <dbReference type="Proteomes" id="UP000035514"/>
    </source>
</evidence>
<dbReference type="AlphaFoldDB" id="A0A0G9KDA9"/>
<comment type="subcellular location">
    <subcellularLocation>
        <location evidence="1">Membrane</location>
        <topology evidence="1">Multi-pass membrane protein</topology>
    </subcellularLocation>
</comment>
<dbReference type="SUPFAM" id="SSF144083">
    <property type="entry name" value="Magnesium transport protein CorA, transmembrane region"/>
    <property type="match status" value="1"/>
</dbReference>
<feature type="transmembrane region" description="Helical" evidence="5">
    <location>
        <begin position="735"/>
        <end position="752"/>
    </location>
</feature>
<evidence type="ECO:0000256" key="4">
    <source>
        <dbReference type="ARBA" id="ARBA00023136"/>
    </source>
</evidence>
<feature type="transmembrane region" description="Helical" evidence="5">
    <location>
        <begin position="545"/>
        <end position="564"/>
    </location>
</feature>
<feature type="transmembrane region" description="Helical" evidence="5">
    <location>
        <begin position="664"/>
        <end position="683"/>
    </location>
</feature>
<evidence type="ECO:0000313" key="6">
    <source>
        <dbReference type="EMBL" id="KLE02178.1"/>
    </source>
</evidence>
<dbReference type="InterPro" id="IPR002523">
    <property type="entry name" value="MgTranspt_CorA/ZnTranspt_ZntB"/>
</dbReference>
<dbReference type="EMBL" id="JAIQ01000034">
    <property type="protein sequence ID" value="KLE02178.1"/>
    <property type="molecule type" value="Genomic_DNA"/>
</dbReference>
<organism evidence="6 7">
    <name type="scientific">Aliarcobacter butzleri L348</name>
    <dbReference type="NCBI Taxonomy" id="1447256"/>
    <lineage>
        <taxon>Bacteria</taxon>
        <taxon>Pseudomonadati</taxon>
        <taxon>Campylobacterota</taxon>
        <taxon>Epsilonproteobacteria</taxon>
        <taxon>Campylobacterales</taxon>
        <taxon>Arcobacteraceae</taxon>
        <taxon>Aliarcobacter</taxon>
    </lineage>
</organism>
<evidence type="ECO:0000256" key="3">
    <source>
        <dbReference type="ARBA" id="ARBA00022989"/>
    </source>
</evidence>
<dbReference type="Proteomes" id="UP000035514">
    <property type="component" value="Unassembled WGS sequence"/>
</dbReference>
<protein>
    <submittedName>
        <fullName evidence="6">Uncharacterized protein</fullName>
    </submittedName>
</protein>
<keyword evidence="4 5" id="KW-0472">Membrane</keyword>
<keyword evidence="3 5" id="KW-1133">Transmembrane helix</keyword>
<comment type="caution">
    <text evidence="6">The sequence shown here is derived from an EMBL/GenBank/DDBJ whole genome shotgun (WGS) entry which is preliminary data.</text>
</comment>
<evidence type="ECO:0000256" key="1">
    <source>
        <dbReference type="ARBA" id="ARBA00004141"/>
    </source>
</evidence>
<dbReference type="InterPro" id="IPR045863">
    <property type="entry name" value="CorA_TM1_TM2"/>
</dbReference>
<reference evidence="6 7" key="1">
    <citation type="submission" date="2014-01" db="EMBL/GenBank/DDBJ databases">
        <title>Development of a Comparative Genomic Fingerprinting Assay for High Resolution Genotyping of Arcobacter butzleri.</title>
        <authorList>
            <person name="Webb A.L."/>
            <person name="Inglis G.D."/>
            <person name="Kruczkiewicz P."/>
            <person name="Selinger L.B."/>
            <person name="Taboada E.N."/>
        </authorList>
    </citation>
    <scope>NUCLEOTIDE SEQUENCE [LARGE SCALE GENOMIC DNA]</scope>
    <source>
        <strain evidence="6 7">L348</strain>
    </source>
</reference>
<accession>A0A0G9KDA9</accession>
<dbReference type="GO" id="GO:0016020">
    <property type="term" value="C:membrane"/>
    <property type="evidence" value="ECO:0007669"/>
    <property type="project" value="UniProtKB-SubCell"/>
</dbReference>
<keyword evidence="2 5" id="KW-0812">Transmembrane</keyword>
<dbReference type="Pfam" id="PF01544">
    <property type="entry name" value="CorA"/>
    <property type="match status" value="1"/>
</dbReference>
<feature type="transmembrane region" description="Helical" evidence="5">
    <location>
        <begin position="689"/>
        <end position="710"/>
    </location>
</feature>
<dbReference type="PATRIC" id="fig|1447256.3.peg.260"/>
<dbReference type="Gene3D" id="1.20.58.340">
    <property type="entry name" value="Magnesium transport protein CorA, transmembrane region"/>
    <property type="match status" value="1"/>
</dbReference>
<gene>
    <name evidence="6" type="ORF">AA20_01345</name>
</gene>
<dbReference type="RefSeq" id="WP_046996088.1">
    <property type="nucleotide sequence ID" value="NZ_JAIQ01000034.1"/>
</dbReference>
<evidence type="ECO:0000256" key="5">
    <source>
        <dbReference type="SAM" id="Phobius"/>
    </source>
</evidence>
<proteinExistence type="predicted"/>
<sequence length="779" mass="91915">MENKRVFLLGGKDLEMREIKNLLSSKNEIYENKNLSWGAKLSFYKDELEKYKNDESITIYGIELEKDIEISNDYIEIDHHGKNDDKPSSLEQIAEILNIDLTKEQKLIAANDSRYICGMKNLCATQDEIENIRKLDRKIQGVTQEDEELAKESINDSMDRYIYSKTPYFSAVSDEVYFKFPNYVIYNDEKIVFYGYKKQNILDFLKEQNITEKDFYYGGGEFGFVGIKDEMLQKDKIETLIEEFKKFENKEDIYSYHTFMFPFIFKGKFDKKDNWEYKDFKVEEQRDFNEYIYFYKHVQDAIYNKEEEKSDSISNYYEYEKQKGTYTICCKKGIFELELDGLSLRIFNTKVAILTFNLKNTKYSDVNSVLAINDFGRRIYPQFLGDNFTCDTKNTILSNCITLTLNGEEIKEDFTRFDNIDNLKNTKELNLLPKFIEKLIKNNFSKDKKLRPIIDDRMFVICWYGNNEFSKKLNSEQYKTNSNWYEYIFVDGDGITIHNKKMQENLVTASTYDRWMDNTYGCTLYGMSRYSFVSITNSSDFAKNIFLPHIQTMYFQMFSLLLAYRASIIKFSDKIQNITQKKEKDLIKKADKLYDRYLKFLNKLYFKEITAQDQGIEIYNQAMKVMDIEKYMNDLNHEINQLHSYVSMKEEKTRNEKLDFISKIGAVLLPPSLLAGIFGMNVLTFDETLWNEALAIFLIVLSGFIGYSFIDNNKKTDKTNNLVDKIVSTLSKSKIQICCVFISILIVFAIFSDKKDDEEIKIKNQPIEVIISDKKEKNE</sequence>